<dbReference type="PROSITE" id="PS50977">
    <property type="entry name" value="HTH_TETR_2"/>
    <property type="match status" value="1"/>
</dbReference>
<dbReference type="Proteomes" id="UP001303236">
    <property type="component" value="Chromosome"/>
</dbReference>
<dbReference type="InterPro" id="IPR009057">
    <property type="entry name" value="Homeodomain-like_sf"/>
</dbReference>
<reference evidence="7 8" key="1">
    <citation type="submission" date="2023-09" db="EMBL/GenBank/DDBJ databases">
        <title>Genome completion map analysis of the actinomycetes C11-1.</title>
        <authorList>
            <person name="Qin P."/>
            <person name="Guan P."/>
        </authorList>
    </citation>
    <scope>NUCLEOTIDE SEQUENCE [LARGE SCALE GENOMIC DNA]</scope>
    <source>
        <strain evidence="7 8">C11-1</strain>
    </source>
</reference>
<accession>A0ABY9VP71</accession>
<name>A0ABY9VP71_9ACTN</name>
<keyword evidence="2 4" id="KW-0238">DNA-binding</keyword>
<evidence type="ECO:0000256" key="5">
    <source>
        <dbReference type="SAM" id="MobiDB-lite"/>
    </source>
</evidence>
<dbReference type="EMBL" id="CP134500">
    <property type="protein sequence ID" value="WNF25410.1"/>
    <property type="molecule type" value="Genomic_DNA"/>
</dbReference>
<evidence type="ECO:0000259" key="6">
    <source>
        <dbReference type="PROSITE" id="PS50977"/>
    </source>
</evidence>
<sequence length="230" mass="24167">MTKQERATRTRQALIRSAATVIERHGYAEARLVLISSGAGVSTGALHFHFENKAAVAEAVVAEASRGLHEASGAIRHRTDTALQALVDTSHTVAELLRDDPVTRAGFRLSCDGERSAAPDLRAEWQRRVQDLLTEAADVGTLADGVSREDAVAAIVAATAGFEVLGRHDGAWLSPRTLTGFWRLLLPRLATPQALTRLDPSGTGATTATAGHTVGAGAGEAGAPEPVARR</sequence>
<evidence type="ECO:0000313" key="7">
    <source>
        <dbReference type="EMBL" id="WNF25410.1"/>
    </source>
</evidence>
<dbReference type="InterPro" id="IPR050109">
    <property type="entry name" value="HTH-type_TetR-like_transc_reg"/>
</dbReference>
<proteinExistence type="predicted"/>
<feature type="compositionally biased region" description="Low complexity" evidence="5">
    <location>
        <begin position="202"/>
        <end position="213"/>
    </location>
</feature>
<keyword evidence="8" id="KW-1185">Reference proteome</keyword>
<dbReference type="SUPFAM" id="SSF48498">
    <property type="entry name" value="Tetracyclin repressor-like, C-terminal domain"/>
    <property type="match status" value="1"/>
</dbReference>
<dbReference type="NCBIfam" id="NF041196">
    <property type="entry name" value="ScbR_bind_reg"/>
    <property type="match status" value="1"/>
</dbReference>
<evidence type="ECO:0000313" key="8">
    <source>
        <dbReference type="Proteomes" id="UP001303236"/>
    </source>
</evidence>
<evidence type="ECO:0000256" key="4">
    <source>
        <dbReference type="PROSITE-ProRule" id="PRU00335"/>
    </source>
</evidence>
<evidence type="ECO:0000256" key="1">
    <source>
        <dbReference type="ARBA" id="ARBA00023015"/>
    </source>
</evidence>
<dbReference type="Pfam" id="PF21935">
    <property type="entry name" value="TetR_C_45"/>
    <property type="match status" value="1"/>
</dbReference>
<evidence type="ECO:0000256" key="2">
    <source>
        <dbReference type="ARBA" id="ARBA00023125"/>
    </source>
</evidence>
<dbReference type="InterPro" id="IPR047923">
    <property type="entry name" value="ArpA-like"/>
</dbReference>
<dbReference type="InterPro" id="IPR054126">
    <property type="entry name" value="CprB_TetR_C"/>
</dbReference>
<keyword evidence="1" id="KW-0805">Transcription regulation</keyword>
<protein>
    <submittedName>
        <fullName evidence="7">ScbR family autoregulator-binding transcription factor</fullName>
    </submittedName>
</protein>
<feature type="region of interest" description="Disordered" evidence="5">
    <location>
        <begin position="195"/>
        <end position="230"/>
    </location>
</feature>
<dbReference type="InterPro" id="IPR001647">
    <property type="entry name" value="HTH_TetR"/>
</dbReference>
<gene>
    <name evidence="7" type="ORF">RI138_00545</name>
</gene>
<feature type="domain" description="HTH tetR-type" evidence="6">
    <location>
        <begin position="8"/>
        <end position="68"/>
    </location>
</feature>
<dbReference type="PANTHER" id="PTHR30055">
    <property type="entry name" value="HTH-TYPE TRANSCRIPTIONAL REGULATOR RUTR"/>
    <property type="match status" value="1"/>
</dbReference>
<dbReference type="PANTHER" id="PTHR30055:SF234">
    <property type="entry name" value="HTH-TYPE TRANSCRIPTIONAL REGULATOR BETI"/>
    <property type="match status" value="1"/>
</dbReference>
<dbReference type="Gene3D" id="1.10.357.10">
    <property type="entry name" value="Tetracycline Repressor, domain 2"/>
    <property type="match status" value="1"/>
</dbReference>
<dbReference type="InterPro" id="IPR036271">
    <property type="entry name" value="Tet_transcr_reg_TetR-rel_C_sf"/>
</dbReference>
<organism evidence="7 8">
    <name type="scientific">Streptomyces durocortorensis</name>
    <dbReference type="NCBI Taxonomy" id="2811104"/>
    <lineage>
        <taxon>Bacteria</taxon>
        <taxon>Bacillati</taxon>
        <taxon>Actinomycetota</taxon>
        <taxon>Actinomycetes</taxon>
        <taxon>Kitasatosporales</taxon>
        <taxon>Streptomycetaceae</taxon>
        <taxon>Streptomyces</taxon>
    </lineage>
</organism>
<keyword evidence="3" id="KW-0804">Transcription</keyword>
<dbReference type="Pfam" id="PF00440">
    <property type="entry name" value="TetR_N"/>
    <property type="match status" value="1"/>
</dbReference>
<dbReference type="SUPFAM" id="SSF46689">
    <property type="entry name" value="Homeodomain-like"/>
    <property type="match status" value="1"/>
</dbReference>
<dbReference type="PRINTS" id="PR00455">
    <property type="entry name" value="HTHTETR"/>
</dbReference>
<evidence type="ECO:0000256" key="3">
    <source>
        <dbReference type="ARBA" id="ARBA00023163"/>
    </source>
</evidence>
<feature type="DNA-binding region" description="H-T-H motif" evidence="4">
    <location>
        <begin position="31"/>
        <end position="50"/>
    </location>
</feature>